<sequence length="77" mass="8516">MPFSVGTGIVLGCTVLGGIGMCLKLIGDKTVKKEVCDLNVTHITKKIDTLSNDVHFGFRDIKEEIKSIHQRMDTIKK</sequence>
<feature type="transmembrane region" description="Helical" evidence="1">
    <location>
        <begin position="6"/>
        <end position="26"/>
    </location>
</feature>
<keyword evidence="1" id="KW-0472">Membrane</keyword>
<evidence type="ECO:0000256" key="1">
    <source>
        <dbReference type="SAM" id="Phobius"/>
    </source>
</evidence>
<proteinExistence type="predicted"/>
<evidence type="ECO:0000313" key="2">
    <source>
        <dbReference type="EMBL" id="QJA87411.1"/>
    </source>
</evidence>
<gene>
    <name evidence="2" type="ORF">MM415B02998_0002</name>
</gene>
<dbReference type="AlphaFoldDB" id="A0A6M3L0Y5"/>
<protein>
    <submittedName>
        <fullName evidence="2">Uncharacterized protein</fullName>
    </submittedName>
</protein>
<name>A0A6M3L0Y5_9ZZZZ</name>
<keyword evidence="1" id="KW-0812">Transmembrane</keyword>
<reference evidence="2" key="1">
    <citation type="submission" date="2020-03" db="EMBL/GenBank/DDBJ databases">
        <title>The deep terrestrial virosphere.</title>
        <authorList>
            <person name="Holmfeldt K."/>
            <person name="Nilsson E."/>
            <person name="Simone D."/>
            <person name="Lopez-Fernandez M."/>
            <person name="Wu X."/>
            <person name="de Brujin I."/>
            <person name="Lundin D."/>
            <person name="Andersson A."/>
            <person name="Bertilsson S."/>
            <person name="Dopson M."/>
        </authorList>
    </citation>
    <scope>NUCLEOTIDE SEQUENCE</scope>
    <source>
        <strain evidence="2">MM415B02998</strain>
    </source>
</reference>
<organism evidence="2">
    <name type="scientific">viral metagenome</name>
    <dbReference type="NCBI Taxonomy" id="1070528"/>
    <lineage>
        <taxon>unclassified sequences</taxon>
        <taxon>metagenomes</taxon>
        <taxon>organismal metagenomes</taxon>
    </lineage>
</organism>
<dbReference type="EMBL" id="MT142704">
    <property type="protein sequence ID" value="QJA87411.1"/>
    <property type="molecule type" value="Genomic_DNA"/>
</dbReference>
<accession>A0A6M3L0Y5</accession>
<keyword evidence="1" id="KW-1133">Transmembrane helix</keyword>